<proteinExistence type="predicted"/>
<sequence>MGLADWWYVFQTTRLSKPAEDRVLFRATANRKIQSVLEAGLGDGSRCDRLLQWLEHHDSIPTRYAAIDQFEAGGGISLKQFHAKLTGLGIKPMPVPGNLATGLPRVAHTIGAVDLLILDQDRDGLSDPSIQNFLPRVVHSDTIVIATDSQTNNLYLIDPSELAGEIASSPLQAAA</sequence>
<dbReference type="KEGG" id="ruv:EC9_50370"/>
<dbReference type="AlphaFoldDB" id="A0A517M7G1"/>
<gene>
    <name evidence="1" type="ORF">EC9_50370</name>
</gene>
<evidence type="ECO:0000313" key="2">
    <source>
        <dbReference type="Proteomes" id="UP000319557"/>
    </source>
</evidence>
<name>A0A517M7G1_9BACT</name>
<evidence type="ECO:0000313" key="1">
    <source>
        <dbReference type="EMBL" id="QDS90820.1"/>
    </source>
</evidence>
<dbReference type="Proteomes" id="UP000319557">
    <property type="component" value="Chromosome"/>
</dbReference>
<accession>A0A517M7G1</accession>
<reference evidence="1 2" key="1">
    <citation type="submission" date="2019-02" db="EMBL/GenBank/DDBJ databases">
        <title>Deep-cultivation of Planctomycetes and their phenomic and genomic characterization uncovers novel biology.</title>
        <authorList>
            <person name="Wiegand S."/>
            <person name="Jogler M."/>
            <person name="Boedeker C."/>
            <person name="Pinto D."/>
            <person name="Vollmers J."/>
            <person name="Rivas-Marin E."/>
            <person name="Kohn T."/>
            <person name="Peeters S.H."/>
            <person name="Heuer A."/>
            <person name="Rast P."/>
            <person name="Oberbeckmann S."/>
            <person name="Bunk B."/>
            <person name="Jeske O."/>
            <person name="Meyerdierks A."/>
            <person name="Storesund J.E."/>
            <person name="Kallscheuer N."/>
            <person name="Luecker S."/>
            <person name="Lage O.M."/>
            <person name="Pohl T."/>
            <person name="Merkel B.J."/>
            <person name="Hornburger P."/>
            <person name="Mueller R.-W."/>
            <person name="Bruemmer F."/>
            <person name="Labrenz M."/>
            <person name="Spormann A.M."/>
            <person name="Op den Camp H."/>
            <person name="Overmann J."/>
            <person name="Amann R."/>
            <person name="Jetten M.S.M."/>
            <person name="Mascher T."/>
            <person name="Medema M.H."/>
            <person name="Devos D.P."/>
            <person name="Kaster A.-K."/>
            <person name="Ovreas L."/>
            <person name="Rohde M."/>
            <person name="Galperin M.Y."/>
            <person name="Jogler C."/>
        </authorList>
    </citation>
    <scope>NUCLEOTIDE SEQUENCE [LARGE SCALE GENOMIC DNA]</scope>
    <source>
        <strain evidence="1 2">EC9</strain>
    </source>
</reference>
<organism evidence="1 2">
    <name type="scientific">Rosistilla ulvae</name>
    <dbReference type="NCBI Taxonomy" id="1930277"/>
    <lineage>
        <taxon>Bacteria</taxon>
        <taxon>Pseudomonadati</taxon>
        <taxon>Planctomycetota</taxon>
        <taxon>Planctomycetia</taxon>
        <taxon>Pirellulales</taxon>
        <taxon>Pirellulaceae</taxon>
        <taxon>Rosistilla</taxon>
    </lineage>
</organism>
<dbReference type="RefSeq" id="WP_145348569.1">
    <property type="nucleotide sequence ID" value="NZ_CP036261.1"/>
</dbReference>
<keyword evidence="2" id="KW-1185">Reference proteome</keyword>
<dbReference type="EMBL" id="CP036261">
    <property type="protein sequence ID" value="QDS90820.1"/>
    <property type="molecule type" value="Genomic_DNA"/>
</dbReference>
<protein>
    <submittedName>
        <fullName evidence="1">Uncharacterized protein</fullName>
    </submittedName>
</protein>
<dbReference type="OrthoDB" id="283021at2"/>